<name>A0AAV2Q137_MEGNR</name>
<sequence>MFTINRCLMAVMLGAAIIAALGAIAAAFPSGQVSAAAYRRSLGVNEIYNSRRSTNQCEDLSEVRYLCEMCAKETKSLRVYTQCCDSADEAQSWCSQFLRYGISLSD</sequence>
<evidence type="ECO:0000313" key="2">
    <source>
        <dbReference type="Proteomes" id="UP001497623"/>
    </source>
</evidence>
<organism evidence="1 2">
    <name type="scientific">Meganyctiphanes norvegica</name>
    <name type="common">Northern krill</name>
    <name type="synonym">Thysanopoda norvegica</name>
    <dbReference type="NCBI Taxonomy" id="48144"/>
    <lineage>
        <taxon>Eukaryota</taxon>
        <taxon>Metazoa</taxon>
        <taxon>Ecdysozoa</taxon>
        <taxon>Arthropoda</taxon>
        <taxon>Crustacea</taxon>
        <taxon>Multicrustacea</taxon>
        <taxon>Malacostraca</taxon>
        <taxon>Eumalacostraca</taxon>
        <taxon>Eucarida</taxon>
        <taxon>Euphausiacea</taxon>
        <taxon>Euphausiidae</taxon>
        <taxon>Meganyctiphanes</taxon>
    </lineage>
</organism>
<accession>A0AAV2Q137</accession>
<gene>
    <name evidence="1" type="ORF">MNOR_LOCUS6451</name>
</gene>
<dbReference type="PANTHER" id="PTHR39945">
    <property type="entry name" value="FI14129P"/>
    <property type="match status" value="1"/>
</dbReference>
<protein>
    <recommendedName>
        <fullName evidence="3">Secreted protein</fullName>
    </recommendedName>
</protein>
<dbReference type="PANTHER" id="PTHR39945:SF1">
    <property type="entry name" value="FI14129P"/>
    <property type="match status" value="1"/>
</dbReference>
<dbReference type="EMBL" id="CAXKWB010002661">
    <property type="protein sequence ID" value="CAL4067397.1"/>
    <property type="molecule type" value="Genomic_DNA"/>
</dbReference>
<keyword evidence="2" id="KW-1185">Reference proteome</keyword>
<evidence type="ECO:0000313" key="1">
    <source>
        <dbReference type="EMBL" id="CAL4067397.1"/>
    </source>
</evidence>
<dbReference type="AlphaFoldDB" id="A0AAV2Q137"/>
<proteinExistence type="predicted"/>
<evidence type="ECO:0008006" key="3">
    <source>
        <dbReference type="Google" id="ProtNLM"/>
    </source>
</evidence>
<dbReference type="Proteomes" id="UP001497623">
    <property type="component" value="Unassembled WGS sequence"/>
</dbReference>
<reference evidence="1 2" key="1">
    <citation type="submission" date="2024-05" db="EMBL/GenBank/DDBJ databases">
        <authorList>
            <person name="Wallberg A."/>
        </authorList>
    </citation>
    <scope>NUCLEOTIDE SEQUENCE [LARGE SCALE GENOMIC DNA]</scope>
</reference>
<comment type="caution">
    <text evidence="1">The sequence shown here is derived from an EMBL/GenBank/DDBJ whole genome shotgun (WGS) entry which is preliminary data.</text>
</comment>